<evidence type="ECO:0000256" key="2">
    <source>
        <dbReference type="SAM" id="SignalP"/>
    </source>
</evidence>
<reference evidence="3 4" key="1">
    <citation type="submission" date="2019-10" db="EMBL/GenBank/DDBJ databases">
        <title>Complete genome sequence of Variovorax paradoxus 5C-2.</title>
        <authorList>
            <person name="Gogoleva N.E."/>
            <person name="Balkin A.S."/>
        </authorList>
    </citation>
    <scope>NUCLEOTIDE SEQUENCE [LARGE SCALE GENOMIC DNA]</scope>
    <source>
        <strain evidence="3 4">5C-2</strain>
    </source>
</reference>
<dbReference type="RefSeq" id="WP_153284780.1">
    <property type="nucleotide sequence ID" value="NZ_CP045644.1"/>
</dbReference>
<dbReference type="EMBL" id="CP045644">
    <property type="protein sequence ID" value="QFZ86280.1"/>
    <property type="molecule type" value="Genomic_DNA"/>
</dbReference>
<dbReference type="InterPro" id="IPR006311">
    <property type="entry name" value="TAT_signal"/>
</dbReference>
<dbReference type="PROSITE" id="PS51318">
    <property type="entry name" value="TAT"/>
    <property type="match status" value="1"/>
</dbReference>
<dbReference type="AlphaFoldDB" id="A0A5Q0M924"/>
<accession>A0A5Q0M924</accession>
<dbReference type="PANTHER" id="PTHR42928:SF5">
    <property type="entry name" value="BLR1237 PROTEIN"/>
    <property type="match status" value="1"/>
</dbReference>
<sequence>MNTFHANRRALCGAIAASALLPAVARAAGAANASAWRPTRPVKWVVPYLAGTGPDNGARILAEAVGPLLGQPVIIENRGGAAGNIGARQVARAAPDGYTWIYSAAPMAANMRMQQNPGYDAVKDFRHIMRLTTSDVLLVVNPASGIQTMQELVARAKANPGKLDYASGGVGTPSHLGVELFLQAAGVQATHVPYKGASELVNAVLGNQVSFGMPIFSVAFPHVQGGKLRALGVAGTKRNAALPQVQTLAELGLRGVELTSWGGVSVPAGTPDNIAARLYEVFSQALKQPAVITALTELGSEVSPSTPEAYVQAFASEIELTERMMKTAKLQPL</sequence>
<proteinExistence type="inferred from homology"/>
<dbReference type="InterPro" id="IPR042100">
    <property type="entry name" value="Bug_dom1"/>
</dbReference>
<keyword evidence="2" id="KW-0732">Signal</keyword>
<evidence type="ECO:0000313" key="3">
    <source>
        <dbReference type="EMBL" id="QFZ86280.1"/>
    </source>
</evidence>
<dbReference type="Gene3D" id="3.40.190.10">
    <property type="entry name" value="Periplasmic binding protein-like II"/>
    <property type="match status" value="1"/>
</dbReference>
<dbReference type="SUPFAM" id="SSF53850">
    <property type="entry name" value="Periplasmic binding protein-like II"/>
    <property type="match status" value="1"/>
</dbReference>
<feature type="chain" id="PRO_5025045186" evidence="2">
    <location>
        <begin position="28"/>
        <end position="333"/>
    </location>
</feature>
<dbReference type="PANTHER" id="PTHR42928">
    <property type="entry name" value="TRICARBOXYLATE-BINDING PROTEIN"/>
    <property type="match status" value="1"/>
</dbReference>
<dbReference type="Pfam" id="PF03401">
    <property type="entry name" value="TctC"/>
    <property type="match status" value="1"/>
</dbReference>
<gene>
    <name evidence="3" type="ORF">GFK26_27720</name>
</gene>
<dbReference type="PIRSF" id="PIRSF017082">
    <property type="entry name" value="YflP"/>
    <property type="match status" value="1"/>
</dbReference>
<organism evidence="3 4">
    <name type="scientific">Variovorax paradoxus</name>
    <dbReference type="NCBI Taxonomy" id="34073"/>
    <lineage>
        <taxon>Bacteria</taxon>
        <taxon>Pseudomonadati</taxon>
        <taxon>Pseudomonadota</taxon>
        <taxon>Betaproteobacteria</taxon>
        <taxon>Burkholderiales</taxon>
        <taxon>Comamonadaceae</taxon>
        <taxon>Variovorax</taxon>
    </lineage>
</organism>
<feature type="signal peptide" evidence="2">
    <location>
        <begin position="1"/>
        <end position="27"/>
    </location>
</feature>
<comment type="similarity">
    <text evidence="1">Belongs to the UPF0065 (bug) family.</text>
</comment>
<protein>
    <submittedName>
        <fullName evidence="3">Tripartite tricarboxylate transporter substrate binding protein</fullName>
    </submittedName>
</protein>
<evidence type="ECO:0000313" key="4">
    <source>
        <dbReference type="Proteomes" id="UP000326780"/>
    </source>
</evidence>
<dbReference type="Proteomes" id="UP000326780">
    <property type="component" value="Chromosome"/>
</dbReference>
<evidence type="ECO:0000256" key="1">
    <source>
        <dbReference type="ARBA" id="ARBA00006987"/>
    </source>
</evidence>
<dbReference type="CDD" id="cd07012">
    <property type="entry name" value="PBP2_Bug_TTT"/>
    <property type="match status" value="1"/>
</dbReference>
<dbReference type="Gene3D" id="3.40.190.150">
    <property type="entry name" value="Bordetella uptake gene, domain 1"/>
    <property type="match status" value="1"/>
</dbReference>
<name>A0A5Q0M924_VARPD</name>
<dbReference type="InterPro" id="IPR005064">
    <property type="entry name" value="BUG"/>
</dbReference>